<keyword evidence="7" id="KW-0472">Membrane</keyword>
<evidence type="ECO:0000256" key="6">
    <source>
        <dbReference type="ARBA" id="ARBA00023065"/>
    </source>
</evidence>
<evidence type="ECO:0000256" key="4">
    <source>
        <dbReference type="ARBA" id="ARBA00022989"/>
    </source>
</evidence>
<keyword evidence="3 9" id="KW-0812">Transmembrane</keyword>
<keyword evidence="2 9" id="KW-0813">Transport</keyword>
<dbReference type="PROSITE" id="PS50146">
    <property type="entry name" value="DAGK"/>
    <property type="match status" value="1"/>
</dbReference>
<comment type="similarity">
    <text evidence="9">Belongs to the monovalent cation:proton antiporter 1 (CPA1) transporter (TC 2.A.36) family.</text>
</comment>
<dbReference type="GO" id="GO:0015385">
    <property type="term" value="F:sodium:proton antiporter activity"/>
    <property type="evidence" value="ECO:0007669"/>
    <property type="project" value="InterPro"/>
</dbReference>
<evidence type="ECO:0000256" key="5">
    <source>
        <dbReference type="ARBA" id="ARBA00023053"/>
    </source>
</evidence>
<dbReference type="SMART" id="SM00046">
    <property type="entry name" value="DAGKc"/>
    <property type="match status" value="1"/>
</dbReference>
<dbReference type="Proteomes" id="UP000675881">
    <property type="component" value="Chromosome 5"/>
</dbReference>
<dbReference type="PANTHER" id="PTHR10110">
    <property type="entry name" value="SODIUM/HYDROGEN EXCHANGER"/>
    <property type="match status" value="1"/>
</dbReference>
<evidence type="ECO:0000256" key="3">
    <source>
        <dbReference type="ARBA" id="ARBA00022692"/>
    </source>
</evidence>
<dbReference type="InterPro" id="IPR004709">
    <property type="entry name" value="NaH_exchanger"/>
</dbReference>
<dbReference type="InterPro" id="IPR001206">
    <property type="entry name" value="Diacylglycerol_kinase_cat_dom"/>
</dbReference>
<sequence>MDCHLPLLNNVVDKGTEVVGPVVGGCVPCIDVKERVNNYYSHTQPLSLHFRCIKKSKMLRQRNKTHSFSTSEKTLIFVNPQSGTKKALQIFQNQLQPQLHVANVEVVYTKFSGDCMDFVKYMKTEDVRGIITVSGDGLLFEVLNGIYQRSDWSVVLDSLIIGVVPGGSCNALSCSLSRKRGIPYLKDFGLCGALANVTRHSSNQSLDLLEIQLEEDKIKVLSFIGVTIGLIADVDIGTEWLRCIGYLRAYFMAAWRILRPRCYKAKLSYLPLERNSETGKPIPSPPNSKIQMPCFGTPELPEGWLSETEKYHMIYAENIPLLDPITLLAPESDLADGIIWLVLVREGMSRWEMIDWFINTDNGKHIGKPGVELNTHGESFTFGNVQGQILPSKVKLMLQTETLNHLTMRFVASLISLNIVCYLISSCNGLEVSGNETEYLNGSSFHHSNESGHEGGSHGVALASWRWDEYAATILFTLMIILAAAFKIAFHHIPVIPNYVPESCVLIILGCLAGGIINSGSIFTEAHPFPKFTSNLFFNVLLPPVILDSAFSLYDRDFISNLGPVLLFAIIGTLVNIFVIGFILSALFVGGLMGDATFLSPFECLIFSSLIAAVDPVAVLAIFERIGVNMSLYFLVFGESLLNDGVTVVIYNTMKALDEQQGNIAVQDYIIAVMSFFFVAGGGFIIGVIFWNAFCIYAQIYTAFKAETIHWSGIIALIGCGIVQKRYAFPNSSTKTRTTVKYGIQTLSSVSDAIIFLFLGTVVISKQHDFQWQFVLWTLFLCLGIRFIAVLILSGILNRTKVKPISLKEQFIMAYGGLRGAVGFSLAALISDNKKYKDMVVTTTIIVIFFTVFVQGSTIKLFVNKLHIQKKAKKDRSVGKFVNFKLIDQVMAGVEAITGHVSKYTIMKTLEQFDTNYVKKILINKGSLDVMERKLQAATMDEHYARLYGPAVLVSESKLGTICKDQTYRETIESSSNDSFDPERAEKPCDQDEFNKAFNSTPFQLYKRRFNRKGDSSDDLIKQLDNNKRTASLIGSRIVDDEKRKIILNRSVSADLDKTVFNKKIAARMRWGDAGSKFASMALIKREYDHAKTKFKK</sequence>
<dbReference type="Pfam" id="PF00781">
    <property type="entry name" value="DAGK_cat"/>
    <property type="match status" value="1"/>
</dbReference>
<dbReference type="InterPro" id="IPR018422">
    <property type="entry name" value="Cation/H_exchanger_CPA1"/>
</dbReference>
<keyword evidence="9" id="KW-0050">Antiport</keyword>
<dbReference type="GO" id="GO:0016301">
    <property type="term" value="F:kinase activity"/>
    <property type="evidence" value="ECO:0007669"/>
    <property type="project" value="InterPro"/>
</dbReference>
<dbReference type="GO" id="GO:0005886">
    <property type="term" value="C:plasma membrane"/>
    <property type="evidence" value="ECO:0007669"/>
    <property type="project" value="TreeGrafter"/>
</dbReference>
<comment type="subcellular location">
    <subcellularLocation>
        <location evidence="1">Membrane</location>
        <topology evidence="1">Multi-pass membrane protein</topology>
    </subcellularLocation>
</comment>
<proteinExistence type="inferred from homology"/>
<dbReference type="EMBL" id="HG994584">
    <property type="protein sequence ID" value="CAF2954116.1"/>
    <property type="molecule type" value="Genomic_DNA"/>
</dbReference>
<accession>A0A7R8CWP8</accession>
<keyword evidence="11" id="KW-1185">Reference proteome</keyword>
<gene>
    <name evidence="10" type="ORF">LSAA_9958</name>
</gene>
<dbReference type="Gene3D" id="2.60.200.40">
    <property type="match status" value="1"/>
</dbReference>
<keyword evidence="5" id="KW-0915">Sodium</keyword>
<dbReference type="GO" id="GO:0051453">
    <property type="term" value="P:regulation of intracellular pH"/>
    <property type="evidence" value="ECO:0007669"/>
    <property type="project" value="TreeGrafter"/>
</dbReference>
<keyword evidence="6 9" id="KW-0406">Ion transport</keyword>
<dbReference type="Gene3D" id="6.10.140.1330">
    <property type="match status" value="1"/>
</dbReference>
<evidence type="ECO:0000256" key="8">
    <source>
        <dbReference type="ARBA" id="ARBA00023201"/>
    </source>
</evidence>
<evidence type="ECO:0000256" key="1">
    <source>
        <dbReference type="ARBA" id="ARBA00004141"/>
    </source>
</evidence>
<dbReference type="AlphaFoldDB" id="A0A7R8CWP8"/>
<dbReference type="InterPro" id="IPR016064">
    <property type="entry name" value="NAD/diacylglycerol_kinase_sf"/>
</dbReference>
<evidence type="ECO:0000256" key="9">
    <source>
        <dbReference type="RuleBase" id="RU003722"/>
    </source>
</evidence>
<keyword evidence="4" id="KW-1133">Transmembrane helix</keyword>
<evidence type="ECO:0000256" key="2">
    <source>
        <dbReference type="ARBA" id="ARBA00022448"/>
    </source>
</evidence>
<dbReference type="Gene3D" id="3.40.50.10330">
    <property type="entry name" value="Probable inorganic polyphosphate/atp-NAD kinase, domain 1"/>
    <property type="match status" value="1"/>
</dbReference>
<reference evidence="10" key="1">
    <citation type="submission" date="2021-02" db="EMBL/GenBank/DDBJ databases">
        <authorList>
            <person name="Bekaert M."/>
        </authorList>
    </citation>
    <scope>NUCLEOTIDE SEQUENCE</scope>
    <source>
        <strain evidence="10">IoA-00</strain>
    </source>
</reference>
<dbReference type="InterPro" id="IPR017438">
    <property type="entry name" value="ATP-NAD_kinase_N"/>
</dbReference>
<dbReference type="OrthoDB" id="196264at2759"/>
<dbReference type="Pfam" id="PF00999">
    <property type="entry name" value="Na_H_Exchanger"/>
    <property type="match status" value="1"/>
</dbReference>
<dbReference type="SUPFAM" id="SSF111331">
    <property type="entry name" value="NAD kinase/diacylglycerol kinase-like"/>
    <property type="match status" value="1"/>
</dbReference>
<dbReference type="PANTHER" id="PTHR10110:SF126">
    <property type="entry name" value="NA(+)_H(+) EXCHANGER PROTEIN 7"/>
    <property type="match status" value="1"/>
</dbReference>
<dbReference type="NCBIfam" id="TIGR00840">
    <property type="entry name" value="b_cpa1"/>
    <property type="match status" value="1"/>
</dbReference>
<organism evidence="10 11">
    <name type="scientific">Lepeophtheirus salmonis</name>
    <name type="common">Salmon louse</name>
    <name type="synonym">Caligus salmonis</name>
    <dbReference type="NCBI Taxonomy" id="72036"/>
    <lineage>
        <taxon>Eukaryota</taxon>
        <taxon>Metazoa</taxon>
        <taxon>Ecdysozoa</taxon>
        <taxon>Arthropoda</taxon>
        <taxon>Crustacea</taxon>
        <taxon>Multicrustacea</taxon>
        <taxon>Hexanauplia</taxon>
        <taxon>Copepoda</taxon>
        <taxon>Siphonostomatoida</taxon>
        <taxon>Caligidae</taxon>
        <taxon>Lepeophtheirus</taxon>
    </lineage>
</organism>
<dbReference type="InterPro" id="IPR006153">
    <property type="entry name" value="Cation/H_exchanger_TM"/>
</dbReference>
<name>A0A7R8CWP8_LEPSM</name>
<dbReference type="GO" id="GO:0015386">
    <property type="term" value="F:potassium:proton antiporter activity"/>
    <property type="evidence" value="ECO:0007669"/>
    <property type="project" value="TreeGrafter"/>
</dbReference>
<protein>
    <recommendedName>
        <fullName evidence="9">Sodium/hydrogen exchanger</fullName>
    </recommendedName>
</protein>
<evidence type="ECO:0000313" key="11">
    <source>
        <dbReference type="Proteomes" id="UP000675881"/>
    </source>
</evidence>
<dbReference type="PRINTS" id="PR01084">
    <property type="entry name" value="NAHEXCHNGR"/>
</dbReference>
<evidence type="ECO:0000313" key="10">
    <source>
        <dbReference type="EMBL" id="CAF2954116.1"/>
    </source>
</evidence>
<dbReference type="GO" id="GO:0098719">
    <property type="term" value="P:sodium ion import across plasma membrane"/>
    <property type="evidence" value="ECO:0007669"/>
    <property type="project" value="TreeGrafter"/>
</dbReference>
<evidence type="ECO:0000256" key="7">
    <source>
        <dbReference type="ARBA" id="ARBA00023136"/>
    </source>
</evidence>
<keyword evidence="8 9" id="KW-0739">Sodium transport</keyword>